<evidence type="ECO:0000256" key="4">
    <source>
        <dbReference type="ARBA" id="ARBA00022691"/>
    </source>
</evidence>
<evidence type="ECO:0000256" key="11">
    <source>
        <dbReference type="PIRSR" id="PIRSR016958-1"/>
    </source>
</evidence>
<dbReference type="GO" id="GO:0071885">
    <property type="term" value="F:N-terminal protein N-methyltransferase activity"/>
    <property type="evidence" value="ECO:0007669"/>
    <property type="project" value="UniProtKB-EC"/>
</dbReference>
<dbReference type="FunFam" id="3.40.50.150:FF:000025">
    <property type="entry name" value="N-terminal Xaa-Pro-Lys N-methyltransferase 1"/>
    <property type="match status" value="1"/>
</dbReference>
<feature type="binding site" evidence="11">
    <location>
        <position position="113"/>
    </location>
    <ligand>
        <name>S-adenosyl-L-methionine</name>
        <dbReference type="ChEBI" id="CHEBI:59789"/>
    </ligand>
</feature>
<feature type="binding site" evidence="11">
    <location>
        <begin position="161"/>
        <end position="162"/>
    </location>
    <ligand>
        <name>S-adenosyl-L-methionine</name>
        <dbReference type="ChEBI" id="CHEBI:59789"/>
    </ligand>
</feature>
<dbReference type="PANTHER" id="PTHR12753:SF0">
    <property type="entry name" value="ALPHA N-TERMINAL PROTEIN METHYLTRANSFERASE 1"/>
    <property type="match status" value="1"/>
</dbReference>
<feature type="binding site" evidence="11">
    <location>
        <position position="118"/>
    </location>
    <ligand>
        <name>S-adenosyl-L-methionine</name>
        <dbReference type="ChEBI" id="CHEBI:59789"/>
    </ligand>
</feature>
<comment type="caution">
    <text evidence="12">The sequence shown here is derived from an EMBL/GenBank/DDBJ whole genome shotgun (WGS) entry which is preliminary data.</text>
</comment>
<dbReference type="PANTHER" id="PTHR12753">
    <property type="entry name" value="AD-003 - RELATED"/>
    <property type="match status" value="1"/>
</dbReference>
<keyword evidence="2" id="KW-0489">Methyltransferase</keyword>
<dbReference type="Proteomes" id="UP001162131">
    <property type="component" value="Unassembled WGS sequence"/>
</dbReference>
<evidence type="ECO:0000256" key="6">
    <source>
        <dbReference type="ARBA" id="ARBA00039449"/>
    </source>
</evidence>
<dbReference type="AlphaFoldDB" id="A0AAU9J9S0"/>
<keyword evidence="13" id="KW-1185">Reference proteome</keyword>
<sequence length="268" mass="30744">MQKSLCTVTHRLKSTLKKCFTSLDLTKDEIKGKSSQGEKYKSINELWQNQVGISRTNWYEKGKNYWEAQESTLDGVLGGFSEIHQADISASNKFIKSLKSKNYIIGSRALDCGSGIGRITKNLLLNHFAHVDLVDQSEKFIEDAKHYINDNKVENYFVKGLQDFSPQKELYDCIWIQWILAYIIDEDLVAALKRIKAGLVPNGVLCIKENVLDEGFIYHNEDFSVTRSDKLFKIIIKKAGLKIIHEETQKDFPSEYFKVKMYGCIPKV</sequence>
<accession>A0AAU9J9S0</accession>
<dbReference type="CDD" id="cd02440">
    <property type="entry name" value="AdoMet_MTases"/>
    <property type="match status" value="1"/>
</dbReference>
<evidence type="ECO:0000256" key="10">
    <source>
        <dbReference type="ARBA" id="ARBA00048167"/>
    </source>
</evidence>
<evidence type="ECO:0000313" key="12">
    <source>
        <dbReference type="EMBL" id="CAG9322442.1"/>
    </source>
</evidence>
<evidence type="ECO:0000256" key="3">
    <source>
        <dbReference type="ARBA" id="ARBA00022679"/>
    </source>
</evidence>
<comment type="catalytic activity">
    <reaction evidence="8">
        <text>N-terminal L-seryl-L-prolyl-L-lysyl-[protein] + 3 S-adenosyl-L-methionine = N-terminal N,N,N-trimethyl-L-seryl-L-prolyl-L-lysyl-[protein] + 3 S-adenosyl-L-homocysteine + 3 H(+)</text>
        <dbReference type="Rhea" id="RHEA:54724"/>
        <dbReference type="Rhea" id="RHEA-COMP:13789"/>
        <dbReference type="Rhea" id="RHEA-COMP:13973"/>
        <dbReference type="ChEBI" id="CHEBI:15378"/>
        <dbReference type="ChEBI" id="CHEBI:57856"/>
        <dbReference type="ChEBI" id="CHEBI:59789"/>
        <dbReference type="ChEBI" id="CHEBI:138061"/>
        <dbReference type="ChEBI" id="CHEBI:138317"/>
        <dbReference type="EC" id="2.1.1.244"/>
    </reaction>
</comment>
<evidence type="ECO:0000256" key="8">
    <source>
        <dbReference type="ARBA" id="ARBA00047306"/>
    </source>
</evidence>
<dbReference type="InterPro" id="IPR008576">
    <property type="entry name" value="MeTrfase_NTM1"/>
</dbReference>
<comment type="similarity">
    <text evidence="1">Belongs to the methyltransferase superfamily. NTM1 family.</text>
</comment>
<evidence type="ECO:0000256" key="9">
    <source>
        <dbReference type="ARBA" id="ARBA00047885"/>
    </source>
</evidence>
<dbReference type="SUPFAM" id="SSF53335">
    <property type="entry name" value="S-adenosyl-L-methionine-dependent methyltransferases"/>
    <property type="match status" value="1"/>
</dbReference>
<evidence type="ECO:0000256" key="1">
    <source>
        <dbReference type="ARBA" id="ARBA00009059"/>
    </source>
</evidence>
<keyword evidence="3" id="KW-0808">Transferase</keyword>
<evidence type="ECO:0000256" key="5">
    <source>
        <dbReference type="ARBA" id="ARBA00039112"/>
    </source>
</evidence>
<dbReference type="EC" id="2.1.1.244" evidence="5"/>
<name>A0AAU9J9S0_9CILI</name>
<keyword evidence="4 11" id="KW-0949">S-adenosyl-L-methionine</keyword>
<organism evidence="12 13">
    <name type="scientific">Blepharisma stoltei</name>
    <dbReference type="NCBI Taxonomy" id="1481888"/>
    <lineage>
        <taxon>Eukaryota</taxon>
        <taxon>Sar</taxon>
        <taxon>Alveolata</taxon>
        <taxon>Ciliophora</taxon>
        <taxon>Postciliodesmatophora</taxon>
        <taxon>Heterotrichea</taxon>
        <taxon>Heterotrichida</taxon>
        <taxon>Blepharismidae</taxon>
        <taxon>Blepharisma</taxon>
    </lineage>
</organism>
<gene>
    <name evidence="12" type="ORF">BSTOLATCC_MIC31575</name>
</gene>
<evidence type="ECO:0000256" key="7">
    <source>
        <dbReference type="ARBA" id="ARBA00043129"/>
    </source>
</evidence>
<evidence type="ECO:0000313" key="13">
    <source>
        <dbReference type="Proteomes" id="UP001162131"/>
    </source>
</evidence>
<dbReference type="Gene3D" id="3.40.50.150">
    <property type="entry name" value="Vaccinia Virus protein VP39"/>
    <property type="match status" value="1"/>
</dbReference>
<proteinExistence type="inferred from homology"/>
<feature type="binding site" evidence="11">
    <location>
        <position position="177"/>
    </location>
    <ligand>
        <name>S-adenosyl-L-methionine</name>
        <dbReference type="ChEBI" id="CHEBI:59789"/>
    </ligand>
</feature>
<reference evidence="12" key="1">
    <citation type="submission" date="2021-09" db="EMBL/GenBank/DDBJ databases">
        <authorList>
            <consortium name="AG Swart"/>
            <person name="Singh M."/>
            <person name="Singh A."/>
            <person name="Seah K."/>
            <person name="Emmerich C."/>
        </authorList>
    </citation>
    <scope>NUCLEOTIDE SEQUENCE</scope>
    <source>
        <strain evidence="12">ATCC30299</strain>
    </source>
</reference>
<dbReference type="PIRSF" id="PIRSF016958">
    <property type="entry name" value="DUF858_MeTrfase_lik"/>
    <property type="match status" value="1"/>
</dbReference>
<dbReference type="GO" id="GO:0032259">
    <property type="term" value="P:methylation"/>
    <property type="evidence" value="ECO:0007669"/>
    <property type="project" value="UniProtKB-KW"/>
</dbReference>
<protein>
    <recommendedName>
        <fullName evidence="6">Alpha N-terminal protein methyltransferase 1</fullName>
        <ecNumber evidence="5">2.1.1.244</ecNumber>
    </recommendedName>
    <alternativeName>
        <fullName evidence="7">X-Pro-Lys N-terminal protein methyltransferase 1</fullName>
    </alternativeName>
</protein>
<dbReference type="GO" id="GO:0005737">
    <property type="term" value="C:cytoplasm"/>
    <property type="evidence" value="ECO:0007669"/>
    <property type="project" value="TreeGrafter"/>
</dbReference>
<dbReference type="Pfam" id="PF05891">
    <property type="entry name" value="Methyltransf_PK"/>
    <property type="match status" value="1"/>
</dbReference>
<dbReference type="InterPro" id="IPR029063">
    <property type="entry name" value="SAM-dependent_MTases_sf"/>
</dbReference>
<evidence type="ECO:0000256" key="2">
    <source>
        <dbReference type="ARBA" id="ARBA00022603"/>
    </source>
</evidence>
<comment type="catalytic activity">
    <reaction evidence="10">
        <text>N-terminal L-alanyl-L-prolyl-L-lysyl-[protein] + 3 S-adenosyl-L-methionine = N-terminal N,N,N-trimethyl-L-alanyl-L-prolyl-L-lysyl-[protein] + 3 S-adenosyl-L-homocysteine + 3 H(+)</text>
        <dbReference type="Rhea" id="RHEA:54712"/>
        <dbReference type="Rhea" id="RHEA-COMP:13785"/>
        <dbReference type="Rhea" id="RHEA-COMP:13971"/>
        <dbReference type="ChEBI" id="CHEBI:15378"/>
        <dbReference type="ChEBI" id="CHEBI:57856"/>
        <dbReference type="ChEBI" id="CHEBI:59789"/>
        <dbReference type="ChEBI" id="CHEBI:138057"/>
        <dbReference type="ChEBI" id="CHEBI:138315"/>
        <dbReference type="EC" id="2.1.1.244"/>
    </reaction>
</comment>
<dbReference type="EMBL" id="CAJZBQ010000032">
    <property type="protein sequence ID" value="CAG9322442.1"/>
    <property type="molecule type" value="Genomic_DNA"/>
</dbReference>
<comment type="catalytic activity">
    <reaction evidence="9">
        <text>N-terminal L-prolyl-L-prolyl-L-lysyl-[protein] + 2 S-adenosyl-L-methionine = N-terminal N,N-dimethyl-L-prolyl-L-prolyl-L-lysyl-[protein] + 2 S-adenosyl-L-homocysteine + 2 H(+)</text>
        <dbReference type="Rhea" id="RHEA:54736"/>
        <dbReference type="Rhea" id="RHEA-COMP:13787"/>
        <dbReference type="Rhea" id="RHEA-COMP:13974"/>
        <dbReference type="ChEBI" id="CHEBI:15378"/>
        <dbReference type="ChEBI" id="CHEBI:57856"/>
        <dbReference type="ChEBI" id="CHEBI:59789"/>
        <dbReference type="ChEBI" id="CHEBI:138059"/>
        <dbReference type="ChEBI" id="CHEBI:138318"/>
        <dbReference type="EC" id="2.1.1.244"/>
    </reaction>
</comment>